<dbReference type="Gene3D" id="1.20.1070.10">
    <property type="entry name" value="Rhodopsin 7-helix transmembrane proteins"/>
    <property type="match status" value="1"/>
</dbReference>
<proteinExistence type="predicted"/>
<name>A0ABM4CSN0_HYDVU</name>
<keyword evidence="6" id="KW-1185">Reference proteome</keyword>
<dbReference type="Pfam" id="PF00002">
    <property type="entry name" value="7tm_2"/>
    <property type="match status" value="1"/>
</dbReference>
<reference evidence="7" key="1">
    <citation type="submission" date="2025-08" db="UniProtKB">
        <authorList>
            <consortium name="RefSeq"/>
        </authorList>
    </citation>
    <scope>IDENTIFICATION</scope>
</reference>
<dbReference type="Proteomes" id="UP001652625">
    <property type="component" value="Chromosome 10"/>
</dbReference>
<feature type="transmembrane region" description="Helical" evidence="5">
    <location>
        <begin position="114"/>
        <end position="134"/>
    </location>
</feature>
<dbReference type="InterPro" id="IPR053066">
    <property type="entry name" value="ADGR_G7"/>
</dbReference>
<dbReference type="RefSeq" id="XP_065664906.1">
    <property type="nucleotide sequence ID" value="XM_065808834.1"/>
</dbReference>
<evidence type="ECO:0000256" key="2">
    <source>
        <dbReference type="ARBA" id="ARBA00022692"/>
    </source>
</evidence>
<gene>
    <name evidence="7" type="primary">LOC136086610</name>
</gene>
<organism evidence="6 7">
    <name type="scientific">Hydra vulgaris</name>
    <name type="common">Hydra</name>
    <name type="synonym">Hydra attenuata</name>
    <dbReference type="NCBI Taxonomy" id="6087"/>
    <lineage>
        <taxon>Eukaryota</taxon>
        <taxon>Metazoa</taxon>
        <taxon>Cnidaria</taxon>
        <taxon>Hydrozoa</taxon>
        <taxon>Hydroidolina</taxon>
        <taxon>Anthoathecata</taxon>
        <taxon>Aplanulata</taxon>
        <taxon>Hydridae</taxon>
        <taxon>Hydra</taxon>
    </lineage>
</organism>
<feature type="transmembrane region" description="Helical" evidence="5">
    <location>
        <begin position="74"/>
        <end position="93"/>
    </location>
</feature>
<evidence type="ECO:0000313" key="6">
    <source>
        <dbReference type="Proteomes" id="UP001652625"/>
    </source>
</evidence>
<accession>A0ABM4CSN0</accession>
<comment type="subcellular location">
    <subcellularLocation>
        <location evidence="1">Membrane</location>
        <topology evidence="1">Multi-pass membrane protein</topology>
    </subcellularLocation>
</comment>
<dbReference type="InterPro" id="IPR000832">
    <property type="entry name" value="GPCR_2_secretin-like"/>
</dbReference>
<sequence>MAIEGLNLYQMFVKVFGASKKSRTFLLKSSAFAWGIPLVITITTAVCKPDHLGPGNDSDPKICVVRGMPFYNGLLLPSCLVIFGNILVLAFVLRGIMNKSMLHSKCDCKKNVRNAFACSLLLGTTWIFAVLAVGKARDVFQ</sequence>
<feature type="transmembrane region" description="Helical" evidence="5">
    <location>
        <begin position="25"/>
        <end position="46"/>
    </location>
</feature>
<protein>
    <submittedName>
        <fullName evidence="7">Adhesion G-protein coupled receptor D1-like</fullName>
    </submittedName>
</protein>
<keyword evidence="2 5" id="KW-0812">Transmembrane</keyword>
<evidence type="ECO:0000313" key="7">
    <source>
        <dbReference type="RefSeq" id="XP_065664906.1"/>
    </source>
</evidence>
<evidence type="ECO:0000256" key="3">
    <source>
        <dbReference type="ARBA" id="ARBA00022989"/>
    </source>
</evidence>
<evidence type="ECO:0000256" key="1">
    <source>
        <dbReference type="ARBA" id="ARBA00004141"/>
    </source>
</evidence>
<keyword evidence="3 5" id="KW-1133">Transmembrane helix</keyword>
<dbReference type="GeneID" id="136086610"/>
<dbReference type="PANTHER" id="PTHR47767">
    <property type="entry name" value="ADHESION G PROTEIN-COUPLED RECEPTOR G7"/>
    <property type="match status" value="1"/>
</dbReference>
<evidence type="ECO:0000256" key="5">
    <source>
        <dbReference type="SAM" id="Phobius"/>
    </source>
</evidence>
<evidence type="ECO:0000256" key="4">
    <source>
        <dbReference type="ARBA" id="ARBA00023136"/>
    </source>
</evidence>
<keyword evidence="4 5" id="KW-0472">Membrane</keyword>